<protein>
    <recommendedName>
        <fullName evidence="1">Dienelactone hydrolase domain-containing protein</fullName>
    </recommendedName>
</protein>
<reference evidence="2 3" key="1">
    <citation type="journal article" date="2018" name="Nat. Biotechnol.">
        <title>A standardized bacterial taxonomy based on genome phylogeny substantially revises the tree of life.</title>
        <authorList>
            <person name="Parks D.H."/>
            <person name="Chuvochina M."/>
            <person name="Waite D.W."/>
            <person name="Rinke C."/>
            <person name="Skarshewski A."/>
            <person name="Chaumeil P.A."/>
            <person name="Hugenholtz P."/>
        </authorList>
    </citation>
    <scope>NUCLEOTIDE SEQUENCE [LARGE SCALE GENOMIC DNA]</scope>
    <source>
        <strain evidence="2">UBA9375</strain>
    </source>
</reference>
<organism evidence="2 3">
    <name type="scientific">Gimesia maris</name>
    <dbReference type="NCBI Taxonomy" id="122"/>
    <lineage>
        <taxon>Bacteria</taxon>
        <taxon>Pseudomonadati</taxon>
        <taxon>Planctomycetota</taxon>
        <taxon>Planctomycetia</taxon>
        <taxon>Planctomycetales</taxon>
        <taxon>Planctomycetaceae</taxon>
        <taxon>Gimesia</taxon>
    </lineage>
</organism>
<feature type="domain" description="Dienelactone hydrolase" evidence="1">
    <location>
        <begin position="195"/>
        <end position="291"/>
    </location>
</feature>
<name>A0A3D3R7P2_9PLAN</name>
<evidence type="ECO:0000313" key="3">
    <source>
        <dbReference type="Proteomes" id="UP000263642"/>
    </source>
</evidence>
<dbReference type="Gene3D" id="3.40.50.1820">
    <property type="entry name" value="alpha/beta hydrolase"/>
    <property type="match status" value="2"/>
</dbReference>
<dbReference type="PANTHER" id="PTHR22946">
    <property type="entry name" value="DIENELACTONE HYDROLASE DOMAIN-CONTAINING PROTEIN-RELATED"/>
    <property type="match status" value="1"/>
</dbReference>
<dbReference type="GO" id="GO:0016787">
    <property type="term" value="F:hydrolase activity"/>
    <property type="evidence" value="ECO:0007669"/>
    <property type="project" value="InterPro"/>
</dbReference>
<dbReference type="SUPFAM" id="SSF53474">
    <property type="entry name" value="alpha/beta-Hydrolases"/>
    <property type="match status" value="2"/>
</dbReference>
<comment type="caution">
    <text evidence="2">The sequence shown here is derived from an EMBL/GenBank/DDBJ whole genome shotgun (WGS) entry which is preliminary data.</text>
</comment>
<evidence type="ECO:0000259" key="1">
    <source>
        <dbReference type="Pfam" id="PF01738"/>
    </source>
</evidence>
<dbReference type="Proteomes" id="UP000263642">
    <property type="component" value="Unassembled WGS sequence"/>
</dbReference>
<dbReference type="InterPro" id="IPR050261">
    <property type="entry name" value="FrsA_esterase"/>
</dbReference>
<gene>
    <name evidence="2" type="ORF">DIT97_13930</name>
</gene>
<dbReference type="InterPro" id="IPR029058">
    <property type="entry name" value="AB_hydrolase_fold"/>
</dbReference>
<accession>A0A3D3R7P2</accession>
<dbReference type="Pfam" id="PF01738">
    <property type="entry name" value="DLH"/>
    <property type="match status" value="1"/>
</dbReference>
<proteinExistence type="predicted"/>
<sequence>MKIISILRLTTLVTFASLAVSLLTLFLSQSIAGEKTETPPWAVLQPAPDPRPLPHTKPLIFPGDLSEKMIAGIDKFLLKQIAQAANERPELWNRDLSSPKAYAKSIADKQSELSAMLGMTDPLITGRISYIGDSSDQPSDEFTLYEVSWPTLDDMQGTGLLLVPKGKIRGDIVAIPEADQIPEDLVYAKNPADAYARQLVRSGFRVLIPTLINRETNQWKMSNREWAHRPSFELGRTLAGYETQKVMAGVSILKQTSGDEKRPVGVIGWGEGGRLALYAAALDPRIDAAAVCGYFSSRQFLWEEPADRNVFGLLNVFGDAEIASLVAPRTLIIESGKYPEYGFRTTAWGELEVKQDGYPPLKGKPGRLLVPDKDEVKTEVARAREFTAALKPQAPALTLVDSNVPVSQETLTALIQSLDADARLAAVSKPLELKSRAQANKRHDDQLAEILRHNQRLLQLAYESRIEFMKDLKTDSLENFEKSVEPYRKIFRDDVIGAFDLELLPDNARSRKFQVGPKTISYEVEMDVFPDVTAYGILTLPKDLKLDGSEQRPVVVCQHGLEGRPQHTVGEEGYRAYKSFATHLAERGFITFAPQNPYVLFDRFRTLQFKSQSIGRTLFSIAVPQHQQITDWLSTLPFVDEKRIGFYGISYGGKSAMRIPPLVKNYALSICSADFGEWVWKNAATDQRSLRYSYANKGEYEIFEWNLGSTFNYAEMAALICPRPFMVERGHFDGVEPDDRVAQEYAKVRFLYQAQLGIGDRQELEFIKGPHAIHEQGSYDFLHKHLNWPAPKESD</sequence>
<dbReference type="InterPro" id="IPR002925">
    <property type="entry name" value="Dienelactn_hydro"/>
</dbReference>
<evidence type="ECO:0000313" key="2">
    <source>
        <dbReference type="EMBL" id="HCO24082.1"/>
    </source>
</evidence>
<dbReference type="EMBL" id="DQAY01000078">
    <property type="protein sequence ID" value="HCO24082.1"/>
    <property type="molecule type" value="Genomic_DNA"/>
</dbReference>
<dbReference type="AlphaFoldDB" id="A0A3D3R7P2"/>